<dbReference type="EMBL" id="UINC01017192">
    <property type="protein sequence ID" value="SVA70949.1"/>
    <property type="molecule type" value="Genomic_DNA"/>
</dbReference>
<accession>A0A381Y1L9</accession>
<dbReference type="AlphaFoldDB" id="A0A381Y1L9"/>
<evidence type="ECO:0000256" key="1">
    <source>
        <dbReference type="SAM" id="Phobius"/>
    </source>
</evidence>
<evidence type="ECO:0000313" key="2">
    <source>
        <dbReference type="EMBL" id="SVA70949.1"/>
    </source>
</evidence>
<keyword evidence="1" id="KW-0472">Membrane</keyword>
<keyword evidence="1" id="KW-0812">Transmembrane</keyword>
<sequence>MKITKRSWVWLAPVLLYLIFFSWYTNLKGPLSPEEINHFVDILEANGSTPDRIVEIKRFMEEDDGKHFYMMNLLDLTDNPPELPATGPDASAEDLMAHYMEFMFPELFSRACHPVFIGRVLADALDLSGIENAESWDQAALFRYRSRRDMIAIATNPKFLERHDYKIASLEKTIANPVKPLFFLGDLRFTVGLILFALVSIVNSIYRYKRRKTP</sequence>
<feature type="transmembrane region" description="Helical" evidence="1">
    <location>
        <begin position="187"/>
        <end position="206"/>
    </location>
</feature>
<gene>
    <name evidence="2" type="ORF">METZ01_LOCUS123803</name>
</gene>
<keyword evidence="1" id="KW-1133">Transmembrane helix</keyword>
<feature type="transmembrane region" description="Helical" evidence="1">
    <location>
        <begin position="7"/>
        <end position="24"/>
    </location>
</feature>
<organism evidence="2">
    <name type="scientific">marine metagenome</name>
    <dbReference type="NCBI Taxonomy" id="408172"/>
    <lineage>
        <taxon>unclassified sequences</taxon>
        <taxon>metagenomes</taxon>
        <taxon>ecological metagenomes</taxon>
    </lineage>
</organism>
<dbReference type="Gene3D" id="3.30.70.100">
    <property type="match status" value="1"/>
</dbReference>
<proteinExistence type="predicted"/>
<protein>
    <submittedName>
        <fullName evidence="2">Uncharacterized protein</fullName>
    </submittedName>
</protein>
<name>A0A381Y1L9_9ZZZZ</name>
<reference evidence="2" key="1">
    <citation type="submission" date="2018-05" db="EMBL/GenBank/DDBJ databases">
        <authorList>
            <person name="Lanie J.A."/>
            <person name="Ng W.-L."/>
            <person name="Kazmierczak K.M."/>
            <person name="Andrzejewski T.M."/>
            <person name="Davidsen T.M."/>
            <person name="Wayne K.J."/>
            <person name="Tettelin H."/>
            <person name="Glass J.I."/>
            <person name="Rusch D."/>
            <person name="Podicherti R."/>
            <person name="Tsui H.-C.T."/>
            <person name="Winkler M.E."/>
        </authorList>
    </citation>
    <scope>NUCLEOTIDE SEQUENCE</scope>
</reference>